<feature type="chain" id="PRO_5041194832" evidence="1">
    <location>
        <begin position="17"/>
        <end position="242"/>
    </location>
</feature>
<evidence type="ECO:0000313" key="3">
    <source>
        <dbReference type="Proteomes" id="UP001147746"/>
    </source>
</evidence>
<organism evidence="2 3">
    <name type="scientific">Penicillium atrosanguineum</name>
    <dbReference type="NCBI Taxonomy" id="1132637"/>
    <lineage>
        <taxon>Eukaryota</taxon>
        <taxon>Fungi</taxon>
        <taxon>Dikarya</taxon>
        <taxon>Ascomycota</taxon>
        <taxon>Pezizomycotina</taxon>
        <taxon>Eurotiomycetes</taxon>
        <taxon>Eurotiomycetidae</taxon>
        <taxon>Eurotiales</taxon>
        <taxon>Aspergillaceae</taxon>
        <taxon>Penicillium</taxon>
    </lineage>
</organism>
<reference evidence="2" key="1">
    <citation type="submission" date="2022-12" db="EMBL/GenBank/DDBJ databases">
        <authorList>
            <person name="Petersen C."/>
        </authorList>
    </citation>
    <scope>NUCLEOTIDE SEQUENCE</scope>
    <source>
        <strain evidence="2">IBT 21472</strain>
    </source>
</reference>
<proteinExistence type="predicted"/>
<dbReference type="EMBL" id="JAPZBO010000008">
    <property type="protein sequence ID" value="KAJ5307550.1"/>
    <property type="molecule type" value="Genomic_DNA"/>
</dbReference>
<gene>
    <name evidence="2" type="ORF">N7476_008206</name>
</gene>
<keyword evidence="3" id="KW-1185">Reference proteome</keyword>
<dbReference type="Proteomes" id="UP001147746">
    <property type="component" value="Unassembled WGS sequence"/>
</dbReference>
<sequence length="242" mass="25879">MALFLAGLSLLAAVQACTVTPVEVPSGCTNLPSYDSSTGIAGPWIVEVNQCVNTTATDNACNIEGFGSEAVYFLQQGDTSVVRGYVRTSNNKFPSFQKAAPSNKKPQIGIVSKNDLAKSPLRCNDATDSFESYVPSGVSGAEWKAVNVTDIPYSAQLMWGLGQYSLPIQAYYHYLDGVKQDGIFIGAHNVTSWAVQLQDGSAGSGGKPYWLIRLLGPDSEDPVTGSELEDGEYKTFIRIDGS</sequence>
<name>A0A9W9L2T8_9EURO</name>
<feature type="signal peptide" evidence="1">
    <location>
        <begin position="1"/>
        <end position="16"/>
    </location>
</feature>
<dbReference type="OrthoDB" id="3545468at2759"/>
<reference evidence="2" key="2">
    <citation type="journal article" date="2023" name="IMA Fungus">
        <title>Comparative genomic study of the Penicillium genus elucidates a diverse pangenome and 15 lateral gene transfer events.</title>
        <authorList>
            <person name="Petersen C."/>
            <person name="Sorensen T."/>
            <person name="Nielsen M.R."/>
            <person name="Sondergaard T.E."/>
            <person name="Sorensen J.L."/>
            <person name="Fitzpatrick D.A."/>
            <person name="Frisvad J.C."/>
            <person name="Nielsen K.L."/>
        </authorList>
    </citation>
    <scope>NUCLEOTIDE SEQUENCE</scope>
    <source>
        <strain evidence="2">IBT 21472</strain>
    </source>
</reference>
<evidence type="ECO:0000256" key="1">
    <source>
        <dbReference type="SAM" id="SignalP"/>
    </source>
</evidence>
<dbReference type="AlphaFoldDB" id="A0A9W9L2T8"/>
<evidence type="ECO:0000313" key="2">
    <source>
        <dbReference type="EMBL" id="KAJ5307550.1"/>
    </source>
</evidence>
<accession>A0A9W9L2T8</accession>
<protein>
    <submittedName>
        <fullName evidence="2">Uncharacterized protein</fullName>
    </submittedName>
</protein>
<keyword evidence="1" id="KW-0732">Signal</keyword>
<comment type="caution">
    <text evidence="2">The sequence shown here is derived from an EMBL/GenBank/DDBJ whole genome shotgun (WGS) entry which is preliminary data.</text>
</comment>